<gene>
    <name evidence="4" type="ORF">PBRA_005103</name>
    <name evidence="5" type="ORF">PLBR_LOCUS1766</name>
</gene>
<feature type="domain" description="SUEL-type lectin" evidence="3">
    <location>
        <begin position="107"/>
        <end position="195"/>
    </location>
</feature>
<proteinExistence type="predicted"/>
<evidence type="ECO:0000256" key="1">
    <source>
        <dbReference type="SAM" id="MobiDB-lite"/>
    </source>
</evidence>
<evidence type="ECO:0000313" key="7">
    <source>
        <dbReference type="Proteomes" id="UP000290189"/>
    </source>
</evidence>
<dbReference type="PANTHER" id="PTHR46780">
    <property type="entry name" value="PROTEIN EVA-1"/>
    <property type="match status" value="1"/>
</dbReference>
<evidence type="ECO:0000256" key="2">
    <source>
        <dbReference type="SAM" id="SignalP"/>
    </source>
</evidence>
<dbReference type="Pfam" id="PF02140">
    <property type="entry name" value="SUEL_Lectin"/>
    <property type="match status" value="3"/>
</dbReference>
<evidence type="ECO:0000313" key="4">
    <source>
        <dbReference type="EMBL" id="CEO96494.1"/>
    </source>
</evidence>
<evidence type="ECO:0000313" key="5">
    <source>
        <dbReference type="EMBL" id="SPQ94551.1"/>
    </source>
</evidence>
<dbReference type="EMBL" id="OVEO01000003">
    <property type="protein sequence ID" value="SPQ94551.1"/>
    <property type="molecule type" value="Genomic_DNA"/>
</dbReference>
<feature type="domain" description="SUEL-type lectin" evidence="3">
    <location>
        <begin position="299"/>
        <end position="387"/>
    </location>
</feature>
<keyword evidence="2" id="KW-0732">Signal</keyword>
<reference evidence="4 6" key="1">
    <citation type="submission" date="2015-02" db="EMBL/GenBank/DDBJ databases">
        <authorList>
            <person name="Chooi Y.-H."/>
        </authorList>
    </citation>
    <scope>NUCLEOTIDE SEQUENCE [LARGE SCALE GENOMIC DNA]</scope>
    <source>
        <strain evidence="4">E3</strain>
    </source>
</reference>
<dbReference type="STRING" id="37360.A0A0G4IMW3"/>
<protein>
    <recommendedName>
        <fullName evidence="3">SUEL-type lectin domain-containing protein</fullName>
    </recommendedName>
</protein>
<feature type="compositionally biased region" description="Pro residues" evidence="1">
    <location>
        <begin position="48"/>
        <end position="70"/>
    </location>
</feature>
<feature type="chain" id="PRO_5036293140" description="SUEL-type lectin domain-containing protein" evidence="2">
    <location>
        <begin position="44"/>
        <end position="391"/>
    </location>
</feature>
<dbReference type="InterPro" id="IPR000922">
    <property type="entry name" value="Lectin_gal-bd_dom"/>
</dbReference>
<dbReference type="Proteomes" id="UP000290189">
    <property type="component" value="Unassembled WGS sequence"/>
</dbReference>
<dbReference type="Proteomes" id="UP000039324">
    <property type="component" value="Unassembled WGS sequence"/>
</dbReference>
<evidence type="ECO:0000313" key="6">
    <source>
        <dbReference type="Proteomes" id="UP000039324"/>
    </source>
</evidence>
<evidence type="ECO:0000259" key="3">
    <source>
        <dbReference type="PROSITE" id="PS50228"/>
    </source>
</evidence>
<reference evidence="5 7" key="2">
    <citation type="submission" date="2018-03" db="EMBL/GenBank/DDBJ databases">
        <authorList>
            <person name="Fogelqvist J."/>
        </authorList>
    </citation>
    <scope>NUCLEOTIDE SEQUENCE [LARGE SCALE GENOMIC DNA]</scope>
</reference>
<name>A0A0G4IMW3_PLABS</name>
<feature type="region of interest" description="Disordered" evidence="1">
    <location>
        <begin position="1"/>
        <end position="23"/>
    </location>
</feature>
<keyword evidence="5" id="KW-0496">Mitochondrion</keyword>
<dbReference type="OrthoDB" id="6120134at2759"/>
<feature type="domain" description="SUEL-type lectin" evidence="3">
    <location>
        <begin position="208"/>
        <end position="286"/>
    </location>
</feature>
<dbReference type="GO" id="GO:0030246">
    <property type="term" value="F:carbohydrate binding"/>
    <property type="evidence" value="ECO:0007669"/>
    <property type="project" value="InterPro"/>
</dbReference>
<feature type="signal peptide" evidence="2">
    <location>
        <begin position="1"/>
        <end position="43"/>
    </location>
</feature>
<feature type="region of interest" description="Disordered" evidence="1">
    <location>
        <begin position="48"/>
        <end position="76"/>
    </location>
</feature>
<dbReference type="Gene3D" id="2.60.120.740">
    <property type="match status" value="3"/>
</dbReference>
<dbReference type="InterPro" id="IPR043159">
    <property type="entry name" value="Lectin_gal-bd_sf"/>
</dbReference>
<dbReference type="EMBL" id="CDSF01000068">
    <property type="protein sequence ID" value="CEO96494.1"/>
    <property type="molecule type" value="Genomic_DNA"/>
</dbReference>
<organism evidence="4 6">
    <name type="scientific">Plasmodiophora brassicae</name>
    <name type="common">Clubroot disease agent</name>
    <dbReference type="NCBI Taxonomy" id="37360"/>
    <lineage>
        <taxon>Eukaryota</taxon>
        <taxon>Sar</taxon>
        <taxon>Rhizaria</taxon>
        <taxon>Endomyxa</taxon>
        <taxon>Phytomyxea</taxon>
        <taxon>Plasmodiophorida</taxon>
        <taxon>Plasmodiophoridae</taxon>
        <taxon>Plasmodiophora</taxon>
    </lineage>
</organism>
<dbReference type="AlphaFoldDB" id="A0A0G4IMW3"/>
<sequence length="391" mass="41611">MTIPTIVRQPGHRWSGAPASNPMHRVSSKSMAIVLILFSVALASDCPEPPRLPQSPPGPVPAPNPPPAPGLPANTNGIRMANVAASPPAPPAPTTDNSIRLRLTYTLDEGDKRTIRCPHGGKFTTLFWAGYGLQDLLPASQNFFRDRGCHSARSHDVVAQRCLNQAQCDLEANNGVFGDPCVGTRKTLSVAIECTMPATRSTTTTVEIKEGKKKTVTCAKGGTISNVLAAIYGKPSKGCAATTSMDRVRQACPNGKQSCELFADNGVFGDPCVGTGKTLQVQLECASPTVTKMQKSFKVDEDQTTDVTCDDGELSVVVWAGYGRQVDRSDGLWDVDPKYKCDATSSRATVSDLCLNRSQCKLSASNGVFGDPCVGVRKTLAARFECTTFAS</sequence>
<accession>A0A0G4IMW3</accession>
<dbReference type="PROSITE" id="PS50228">
    <property type="entry name" value="SUEL_LECTIN"/>
    <property type="match status" value="3"/>
</dbReference>
<geneLocation type="mitochondrion" evidence="5"/>
<keyword evidence="6" id="KW-1185">Reference proteome</keyword>